<name>A0A8R7TM50_TRIUA</name>
<evidence type="ECO:0000313" key="1">
    <source>
        <dbReference type="EnsemblPlants" id="TuG1812G0200005122.01.T01.cds330914"/>
    </source>
</evidence>
<evidence type="ECO:0000313" key="2">
    <source>
        <dbReference type="Proteomes" id="UP000015106"/>
    </source>
</evidence>
<reference evidence="2" key="1">
    <citation type="journal article" date="2013" name="Nature">
        <title>Draft genome of the wheat A-genome progenitor Triticum urartu.</title>
        <authorList>
            <person name="Ling H.Q."/>
            <person name="Zhao S."/>
            <person name="Liu D."/>
            <person name="Wang J."/>
            <person name="Sun H."/>
            <person name="Zhang C."/>
            <person name="Fan H."/>
            <person name="Li D."/>
            <person name="Dong L."/>
            <person name="Tao Y."/>
            <person name="Gao C."/>
            <person name="Wu H."/>
            <person name="Li Y."/>
            <person name="Cui Y."/>
            <person name="Guo X."/>
            <person name="Zheng S."/>
            <person name="Wang B."/>
            <person name="Yu K."/>
            <person name="Liang Q."/>
            <person name="Yang W."/>
            <person name="Lou X."/>
            <person name="Chen J."/>
            <person name="Feng M."/>
            <person name="Jian J."/>
            <person name="Zhang X."/>
            <person name="Luo G."/>
            <person name="Jiang Y."/>
            <person name="Liu J."/>
            <person name="Wang Z."/>
            <person name="Sha Y."/>
            <person name="Zhang B."/>
            <person name="Wu H."/>
            <person name="Tang D."/>
            <person name="Shen Q."/>
            <person name="Xue P."/>
            <person name="Zou S."/>
            <person name="Wang X."/>
            <person name="Liu X."/>
            <person name="Wang F."/>
            <person name="Yang Y."/>
            <person name="An X."/>
            <person name="Dong Z."/>
            <person name="Zhang K."/>
            <person name="Zhang X."/>
            <person name="Luo M.C."/>
            <person name="Dvorak J."/>
            <person name="Tong Y."/>
            <person name="Wang J."/>
            <person name="Yang H."/>
            <person name="Li Z."/>
            <person name="Wang D."/>
            <person name="Zhang A."/>
            <person name="Wang J."/>
        </authorList>
    </citation>
    <scope>NUCLEOTIDE SEQUENCE</scope>
    <source>
        <strain evidence="2">cv. G1812</strain>
    </source>
</reference>
<dbReference type="EnsemblPlants" id="TuG1812G0200005122.01.T01">
    <property type="protein sequence ID" value="TuG1812G0200005122.01.T01.cds330914"/>
    <property type="gene ID" value="TuG1812G0200005122.01"/>
</dbReference>
<accession>A0A8R7TM50</accession>
<evidence type="ECO:0008006" key="3">
    <source>
        <dbReference type="Google" id="ProtNLM"/>
    </source>
</evidence>
<organism evidence="1 2">
    <name type="scientific">Triticum urartu</name>
    <name type="common">Red wild einkorn</name>
    <name type="synonym">Crithodium urartu</name>
    <dbReference type="NCBI Taxonomy" id="4572"/>
    <lineage>
        <taxon>Eukaryota</taxon>
        <taxon>Viridiplantae</taxon>
        <taxon>Streptophyta</taxon>
        <taxon>Embryophyta</taxon>
        <taxon>Tracheophyta</taxon>
        <taxon>Spermatophyta</taxon>
        <taxon>Magnoliopsida</taxon>
        <taxon>Liliopsida</taxon>
        <taxon>Poales</taxon>
        <taxon>Poaceae</taxon>
        <taxon>BOP clade</taxon>
        <taxon>Pooideae</taxon>
        <taxon>Triticodae</taxon>
        <taxon>Triticeae</taxon>
        <taxon>Triticinae</taxon>
        <taxon>Triticum</taxon>
    </lineage>
</organism>
<dbReference type="Gene3D" id="3.80.10.10">
    <property type="entry name" value="Ribonuclease Inhibitor"/>
    <property type="match status" value="1"/>
</dbReference>
<dbReference type="AlphaFoldDB" id="A0A8R7TM50"/>
<dbReference type="Proteomes" id="UP000015106">
    <property type="component" value="Chromosome 2"/>
</dbReference>
<dbReference type="SUPFAM" id="SSF52047">
    <property type="entry name" value="RNI-like"/>
    <property type="match status" value="1"/>
</dbReference>
<keyword evidence="2" id="KW-1185">Reference proteome</keyword>
<protein>
    <recommendedName>
        <fullName evidence="3">NBS-LRR protein</fullName>
    </recommendedName>
</protein>
<proteinExistence type="predicted"/>
<reference evidence="1" key="3">
    <citation type="submission" date="2022-06" db="UniProtKB">
        <authorList>
            <consortium name="EnsemblPlants"/>
        </authorList>
    </citation>
    <scope>IDENTIFICATION</scope>
</reference>
<sequence length="180" mass="20350">SLEKLIILDRPDLLSSLVHTNGRWLLPNSLGELESNDHSQGTLQLCFPRDITSLKKLTVCFSKDLQSLQLHSCTALEELKIRGCGSLTALQGLQFLGSLRHLTVYNCPGLPPFLESFSRQGYTLLPRLKRLDIQDPFILTTSFCRHLTSLQHLKLTWLEEVGLTDEQEQVLVLLESLQVL</sequence>
<reference evidence="1" key="2">
    <citation type="submission" date="2018-03" db="EMBL/GenBank/DDBJ databases">
        <title>The Triticum urartu genome reveals the dynamic nature of wheat genome evolution.</title>
        <authorList>
            <person name="Ling H."/>
            <person name="Ma B."/>
            <person name="Shi X."/>
            <person name="Liu H."/>
            <person name="Dong L."/>
            <person name="Sun H."/>
            <person name="Cao Y."/>
            <person name="Gao Q."/>
            <person name="Zheng S."/>
            <person name="Li Y."/>
            <person name="Yu Y."/>
            <person name="Du H."/>
            <person name="Qi M."/>
            <person name="Li Y."/>
            <person name="Yu H."/>
            <person name="Cui Y."/>
            <person name="Wang N."/>
            <person name="Chen C."/>
            <person name="Wu H."/>
            <person name="Zhao Y."/>
            <person name="Zhang J."/>
            <person name="Li Y."/>
            <person name="Zhou W."/>
            <person name="Zhang B."/>
            <person name="Hu W."/>
            <person name="Eijk M."/>
            <person name="Tang J."/>
            <person name="Witsenboer H."/>
            <person name="Zhao S."/>
            <person name="Li Z."/>
            <person name="Zhang A."/>
            <person name="Wang D."/>
            <person name="Liang C."/>
        </authorList>
    </citation>
    <scope>NUCLEOTIDE SEQUENCE [LARGE SCALE GENOMIC DNA]</scope>
    <source>
        <strain evidence="1">cv. G1812</strain>
    </source>
</reference>
<dbReference type="InterPro" id="IPR032675">
    <property type="entry name" value="LRR_dom_sf"/>
</dbReference>
<dbReference type="Gramene" id="TuG1812G0200005122.01.T01">
    <property type="protein sequence ID" value="TuG1812G0200005122.01.T01.cds330914"/>
    <property type="gene ID" value="TuG1812G0200005122.01"/>
</dbReference>